<protein>
    <submittedName>
        <fullName evidence="2">Adenylate/guanylate cyclase domain-containing protein</fullName>
    </submittedName>
</protein>
<evidence type="ECO:0000259" key="1">
    <source>
        <dbReference type="PROSITE" id="PS50125"/>
    </source>
</evidence>
<dbReference type="SMART" id="SM00044">
    <property type="entry name" value="CYCc"/>
    <property type="match status" value="1"/>
</dbReference>
<keyword evidence="3" id="KW-1185">Reference proteome</keyword>
<dbReference type="AlphaFoldDB" id="A0A5N3P8G5"/>
<dbReference type="CDD" id="cd07302">
    <property type="entry name" value="CHD"/>
    <property type="match status" value="1"/>
</dbReference>
<dbReference type="SUPFAM" id="SSF55073">
    <property type="entry name" value="Nucleotide cyclase"/>
    <property type="match status" value="1"/>
</dbReference>
<accession>A0A5N3P8G5</accession>
<feature type="domain" description="Guanylate cyclase" evidence="1">
    <location>
        <begin position="282"/>
        <end position="389"/>
    </location>
</feature>
<dbReference type="GO" id="GO:0004016">
    <property type="term" value="F:adenylate cyclase activity"/>
    <property type="evidence" value="ECO:0007669"/>
    <property type="project" value="UniProtKB-ARBA"/>
</dbReference>
<dbReference type="Proteomes" id="UP000325684">
    <property type="component" value="Unassembled WGS sequence"/>
</dbReference>
<proteinExistence type="predicted"/>
<dbReference type="GO" id="GO:0009190">
    <property type="term" value="P:cyclic nucleotide biosynthetic process"/>
    <property type="evidence" value="ECO:0007669"/>
    <property type="project" value="InterPro"/>
</dbReference>
<evidence type="ECO:0000313" key="2">
    <source>
        <dbReference type="EMBL" id="KAB0266022.1"/>
    </source>
</evidence>
<dbReference type="EMBL" id="VCMV01000025">
    <property type="protein sequence ID" value="KAB0266022.1"/>
    <property type="molecule type" value="Genomic_DNA"/>
</dbReference>
<sequence length="436" mass="48102">MMVETHYAKSGDLRIAYQVIGKGPRDLVFVPGFISNLDHYWDEPSLVRFLSRLSSFSRLILFDKRGTGLSDRLGTLPTLEERMDDVRAVMDAVDSRRAALFGISEGGAMSMLFAATYPERTQALILYGAYADFHTWVLPPDRFEQFLAKIDASWGNGASISAFAPSKVADERFKQWWARFERLGASPSAVVMLMRMNSQIDVRHILPAIRVPTLVLHRQGDTRVSVEGGRYLAANIPGAKYIELPGADHVLWAGNVDRPADEIEEFLTGTRGEAEPDRVLATVLFTDLVDSTRRAAEMGDRPWRALLDEHDIIVRREIDRFRGREIKTLGDGFLAIFDGPARAVRCASEITTAVHELGLVLRSGVHTGEIEIKGEDIGGIAVHIAARIAGLAGSGQVLVSRTVRDLVAGSNLRFGEQGTHTLKGLSEGMSLYELAK</sequence>
<dbReference type="Gene3D" id="3.30.70.1230">
    <property type="entry name" value="Nucleotide cyclase"/>
    <property type="match status" value="1"/>
</dbReference>
<dbReference type="SUPFAM" id="SSF53474">
    <property type="entry name" value="alpha/beta-Hydrolases"/>
    <property type="match status" value="1"/>
</dbReference>
<dbReference type="PROSITE" id="PS50125">
    <property type="entry name" value="GUANYLATE_CYCLASE_2"/>
    <property type="match status" value="1"/>
</dbReference>
<gene>
    <name evidence="2" type="ORF">FEZ63_15925</name>
</gene>
<dbReference type="PANTHER" id="PTHR43433:SF8">
    <property type="entry name" value="BIFUNCTIONAL LIPASE_ADENYLATE CYCLASE LIPJ"/>
    <property type="match status" value="1"/>
</dbReference>
<dbReference type="InterPro" id="IPR029787">
    <property type="entry name" value="Nucleotide_cyclase"/>
</dbReference>
<dbReference type="Pfam" id="PF00561">
    <property type="entry name" value="Abhydrolase_1"/>
    <property type="match status" value="1"/>
</dbReference>
<name>A0A5N3P8G5_9HYPH</name>
<dbReference type="InterPro" id="IPR000073">
    <property type="entry name" value="AB_hydrolase_1"/>
</dbReference>
<comment type="caution">
    <text evidence="2">The sequence shown here is derived from an EMBL/GenBank/DDBJ whole genome shotgun (WGS) entry which is preliminary data.</text>
</comment>
<dbReference type="InterPro" id="IPR001054">
    <property type="entry name" value="A/G_cyclase"/>
</dbReference>
<evidence type="ECO:0000313" key="3">
    <source>
        <dbReference type="Proteomes" id="UP000325684"/>
    </source>
</evidence>
<dbReference type="Pfam" id="PF00211">
    <property type="entry name" value="Guanylate_cyc"/>
    <property type="match status" value="1"/>
</dbReference>
<dbReference type="InterPro" id="IPR050471">
    <property type="entry name" value="AB_hydrolase"/>
</dbReference>
<organism evidence="2 3">
    <name type="scientific">Microvirga brassicacearum</name>
    <dbReference type="NCBI Taxonomy" id="2580413"/>
    <lineage>
        <taxon>Bacteria</taxon>
        <taxon>Pseudomonadati</taxon>
        <taxon>Pseudomonadota</taxon>
        <taxon>Alphaproteobacteria</taxon>
        <taxon>Hyphomicrobiales</taxon>
        <taxon>Methylobacteriaceae</taxon>
        <taxon>Microvirga</taxon>
    </lineage>
</organism>
<dbReference type="GO" id="GO:0035556">
    <property type="term" value="P:intracellular signal transduction"/>
    <property type="evidence" value="ECO:0007669"/>
    <property type="project" value="InterPro"/>
</dbReference>
<reference evidence="2 3" key="1">
    <citation type="journal article" date="2019" name="Microorganisms">
        <title>Genome Insights into the Novel Species Microvirga brassicacearum, a Rapeseed Endophyte with Biotechnological Potential.</title>
        <authorList>
            <person name="Jimenez-Gomez A."/>
            <person name="Saati-Santamaria Z."/>
            <person name="Igual J.M."/>
            <person name="Rivas R."/>
            <person name="Mateos P.F."/>
            <person name="Garcia-Fraile P."/>
        </authorList>
    </citation>
    <scope>NUCLEOTIDE SEQUENCE [LARGE SCALE GENOMIC DNA]</scope>
    <source>
        <strain evidence="2 3">CDVBN77</strain>
    </source>
</reference>
<dbReference type="Gene3D" id="3.40.50.1820">
    <property type="entry name" value="alpha/beta hydrolase"/>
    <property type="match status" value="1"/>
</dbReference>
<dbReference type="InterPro" id="IPR029058">
    <property type="entry name" value="AB_hydrolase_fold"/>
</dbReference>
<dbReference type="PRINTS" id="PR00111">
    <property type="entry name" value="ABHYDROLASE"/>
</dbReference>
<dbReference type="PANTHER" id="PTHR43433">
    <property type="entry name" value="HYDROLASE, ALPHA/BETA FOLD FAMILY PROTEIN"/>
    <property type="match status" value="1"/>
</dbReference>
<dbReference type="OrthoDB" id="27092at2"/>